<dbReference type="GO" id="GO:0002161">
    <property type="term" value="F:aminoacyl-tRNA deacylase activity"/>
    <property type="evidence" value="ECO:0007669"/>
    <property type="project" value="TreeGrafter"/>
</dbReference>
<dbReference type="GO" id="GO:0005524">
    <property type="term" value="F:ATP binding"/>
    <property type="evidence" value="ECO:0007669"/>
    <property type="project" value="UniProtKB-KW"/>
</dbReference>
<dbReference type="Gene3D" id="3.30.930.10">
    <property type="entry name" value="Bira Bifunctional Protein, Domain 2"/>
    <property type="match status" value="1"/>
</dbReference>
<evidence type="ECO:0000256" key="7">
    <source>
        <dbReference type="ARBA" id="ARBA00022884"/>
    </source>
</evidence>
<keyword evidence="6" id="KW-0067">ATP-binding</keyword>
<evidence type="ECO:0000313" key="12">
    <source>
        <dbReference type="Proteomes" id="UP000228711"/>
    </source>
</evidence>
<organism evidence="11 12">
    <name type="scientific">Candidatus Kerfeldbacteria bacterium CG08_land_8_20_14_0_20_42_7</name>
    <dbReference type="NCBI Taxonomy" id="2014245"/>
    <lineage>
        <taxon>Bacteria</taxon>
        <taxon>Candidatus Kerfeldiibacteriota</taxon>
    </lineage>
</organism>
<evidence type="ECO:0000256" key="8">
    <source>
        <dbReference type="ARBA" id="ARBA00022917"/>
    </source>
</evidence>
<comment type="caution">
    <text evidence="11">The sequence shown here is derived from an EMBL/GenBank/DDBJ whole genome shotgun (WGS) entry which is preliminary data.</text>
</comment>
<sequence length="385" mass="42787">MIKQIKEFLLAYHQARGFTLYGSFPLVTDDPTVLFTNATITPFKHFFGDRDATPHNYALVQRCLRVGGGAGELETARADPNYSSFFEMFGSGLFDCSHRAATKYFLDILVHIGLPKASLRFTVPETTMFATALVECGVDESSIFAINENSEFWQEWRFGKDGLIGKGITAIYANDDARVVSIDEIANAPQSFVEIGNLIHVYGKAEGERVVSISYEGFDVGMGVERLAIILQGKTLYELAPFYELVELIAKHIKVLGGKNADSGTLRVVVDHLRSINALIQEGLRPGNKQQAFVLRKLIRSLLETLWLSVGRIMSSVEIVHAFAELDVPGNTALVTKVVCEEERIFRRTLERGRNVLVKNPSLDPEILKGTYGIRQSLLPLLQKG</sequence>
<dbReference type="SUPFAM" id="SSF101353">
    <property type="entry name" value="Putative anticodon-binding domain of alanyl-tRNA synthetase (AlaRS)"/>
    <property type="match status" value="1"/>
</dbReference>
<gene>
    <name evidence="11" type="ORF">COT25_00490</name>
</gene>
<keyword evidence="9" id="KW-0030">Aminoacyl-tRNA synthetase</keyword>
<dbReference type="InterPro" id="IPR002318">
    <property type="entry name" value="Ala-tRNA-lgiase_IIc"/>
</dbReference>
<accession>A0A2H0YTU7</accession>
<evidence type="ECO:0000256" key="2">
    <source>
        <dbReference type="ARBA" id="ARBA00013168"/>
    </source>
</evidence>
<dbReference type="Pfam" id="PF01411">
    <property type="entry name" value="tRNA-synt_2c"/>
    <property type="match status" value="1"/>
</dbReference>
<dbReference type="InterPro" id="IPR050058">
    <property type="entry name" value="Ala-tRNA_ligase"/>
</dbReference>
<dbReference type="PANTHER" id="PTHR11777:SF9">
    <property type="entry name" value="ALANINE--TRNA LIGASE, CYTOPLASMIC"/>
    <property type="match status" value="1"/>
</dbReference>
<dbReference type="InterPro" id="IPR018165">
    <property type="entry name" value="Ala-tRNA-synth_IIc_core"/>
</dbReference>
<dbReference type="AlphaFoldDB" id="A0A2H0YTU7"/>
<comment type="similarity">
    <text evidence="1">Belongs to the class-II aminoacyl-tRNA synthetase family.</text>
</comment>
<dbReference type="PROSITE" id="PS50860">
    <property type="entry name" value="AA_TRNA_LIGASE_II_ALA"/>
    <property type="match status" value="1"/>
</dbReference>
<reference evidence="12" key="1">
    <citation type="submission" date="2017-09" db="EMBL/GenBank/DDBJ databases">
        <title>Depth-based differentiation of microbial function through sediment-hosted aquifers and enrichment of novel symbionts in the deep terrestrial subsurface.</title>
        <authorList>
            <person name="Probst A.J."/>
            <person name="Ladd B."/>
            <person name="Jarett J.K."/>
            <person name="Geller-Mcgrath D.E."/>
            <person name="Sieber C.M.K."/>
            <person name="Emerson J.B."/>
            <person name="Anantharaman K."/>
            <person name="Thomas B.C."/>
            <person name="Malmstrom R."/>
            <person name="Stieglmeier M."/>
            <person name="Klingl A."/>
            <person name="Woyke T."/>
            <person name="Ryan C.M."/>
            <person name="Banfield J.F."/>
        </authorList>
    </citation>
    <scope>NUCLEOTIDE SEQUENCE [LARGE SCALE GENOMIC DNA]</scope>
</reference>
<dbReference type="EC" id="6.1.1.7" evidence="2"/>
<proteinExistence type="inferred from homology"/>
<dbReference type="EMBL" id="PEXV01000016">
    <property type="protein sequence ID" value="PIS41924.1"/>
    <property type="molecule type" value="Genomic_DNA"/>
</dbReference>
<dbReference type="PRINTS" id="PR00980">
    <property type="entry name" value="TRNASYNTHALA"/>
</dbReference>
<evidence type="ECO:0000256" key="5">
    <source>
        <dbReference type="ARBA" id="ARBA00022741"/>
    </source>
</evidence>
<dbReference type="SUPFAM" id="SSF55681">
    <property type="entry name" value="Class II aaRS and biotin synthetases"/>
    <property type="match status" value="1"/>
</dbReference>
<dbReference type="InterPro" id="IPR045864">
    <property type="entry name" value="aa-tRNA-synth_II/BPL/LPL"/>
</dbReference>
<keyword evidence="5" id="KW-0547">Nucleotide-binding</keyword>
<evidence type="ECO:0000256" key="9">
    <source>
        <dbReference type="ARBA" id="ARBA00023146"/>
    </source>
</evidence>
<keyword evidence="8" id="KW-0648">Protein biosynthesis</keyword>
<dbReference type="Proteomes" id="UP000228711">
    <property type="component" value="Unassembled WGS sequence"/>
</dbReference>
<keyword evidence="4" id="KW-0436">Ligase</keyword>
<name>A0A2H0YTU7_9BACT</name>
<dbReference type="GO" id="GO:0000049">
    <property type="term" value="F:tRNA binding"/>
    <property type="evidence" value="ECO:0007669"/>
    <property type="project" value="UniProtKB-KW"/>
</dbReference>
<dbReference type="InterPro" id="IPR018164">
    <property type="entry name" value="Ala-tRNA-synth_IIc_N"/>
</dbReference>
<evidence type="ECO:0000256" key="6">
    <source>
        <dbReference type="ARBA" id="ARBA00022840"/>
    </source>
</evidence>
<dbReference type="GO" id="GO:0005737">
    <property type="term" value="C:cytoplasm"/>
    <property type="evidence" value="ECO:0007669"/>
    <property type="project" value="InterPro"/>
</dbReference>
<evidence type="ECO:0000313" key="11">
    <source>
        <dbReference type="EMBL" id="PIS41924.1"/>
    </source>
</evidence>
<keyword evidence="3" id="KW-0820">tRNA-binding</keyword>
<evidence type="ECO:0000256" key="4">
    <source>
        <dbReference type="ARBA" id="ARBA00022598"/>
    </source>
</evidence>
<keyword evidence="7" id="KW-0694">RNA-binding</keyword>
<protein>
    <recommendedName>
        <fullName evidence="2">alanine--tRNA ligase</fullName>
        <ecNumber evidence="2">6.1.1.7</ecNumber>
    </recommendedName>
</protein>
<dbReference type="GO" id="GO:0006419">
    <property type="term" value="P:alanyl-tRNA aminoacylation"/>
    <property type="evidence" value="ECO:0007669"/>
    <property type="project" value="InterPro"/>
</dbReference>
<evidence type="ECO:0000259" key="10">
    <source>
        <dbReference type="PROSITE" id="PS50860"/>
    </source>
</evidence>
<evidence type="ECO:0000256" key="3">
    <source>
        <dbReference type="ARBA" id="ARBA00022555"/>
    </source>
</evidence>
<dbReference type="PANTHER" id="PTHR11777">
    <property type="entry name" value="ALANYL-TRNA SYNTHETASE"/>
    <property type="match status" value="1"/>
</dbReference>
<dbReference type="GO" id="GO:0004813">
    <property type="term" value="F:alanine-tRNA ligase activity"/>
    <property type="evidence" value="ECO:0007669"/>
    <property type="project" value="UniProtKB-EC"/>
</dbReference>
<evidence type="ECO:0000256" key="1">
    <source>
        <dbReference type="ARBA" id="ARBA00008226"/>
    </source>
</evidence>
<dbReference type="InterPro" id="IPR018162">
    <property type="entry name" value="Ala-tRNA-ligase_IIc_anticod-bd"/>
</dbReference>
<feature type="domain" description="Alanyl-transfer RNA synthetases family profile" evidence="10">
    <location>
        <begin position="1"/>
        <end position="385"/>
    </location>
</feature>